<evidence type="ECO:0000256" key="5">
    <source>
        <dbReference type="SAM" id="SignalP"/>
    </source>
</evidence>
<evidence type="ECO:0000256" key="2">
    <source>
        <dbReference type="ARBA" id="ARBA00022670"/>
    </source>
</evidence>
<dbReference type="GO" id="GO:0006508">
    <property type="term" value="P:proteolysis"/>
    <property type="evidence" value="ECO:0007669"/>
    <property type="project" value="UniProtKB-KW"/>
</dbReference>
<dbReference type="InterPro" id="IPR001375">
    <property type="entry name" value="Peptidase_S9_cat"/>
</dbReference>
<dbReference type="FunFam" id="3.40.50.1820:FF:000005">
    <property type="entry name" value="Prolyl endopeptidase"/>
    <property type="match status" value="1"/>
</dbReference>
<comment type="similarity">
    <text evidence="1">Belongs to the peptidase S9A family.</text>
</comment>
<dbReference type="SUPFAM" id="SSF53474">
    <property type="entry name" value="alpha/beta-Hydrolases"/>
    <property type="match status" value="1"/>
</dbReference>
<feature type="chain" id="PRO_5026870159" evidence="5">
    <location>
        <begin position="21"/>
        <end position="703"/>
    </location>
</feature>
<dbReference type="InterPro" id="IPR029058">
    <property type="entry name" value="AB_hydrolase_fold"/>
</dbReference>
<proteinExistence type="inferred from homology"/>
<evidence type="ECO:0000259" key="6">
    <source>
        <dbReference type="Pfam" id="PF00326"/>
    </source>
</evidence>
<dbReference type="RefSeq" id="WP_212756929.1">
    <property type="nucleotide sequence ID" value="NZ_CP053069.1"/>
</dbReference>
<feature type="domain" description="Peptidase S9 prolyl oligopeptidase catalytic" evidence="6">
    <location>
        <begin position="485"/>
        <end position="700"/>
    </location>
</feature>
<evidence type="ECO:0000259" key="7">
    <source>
        <dbReference type="Pfam" id="PF02897"/>
    </source>
</evidence>
<dbReference type="KEGG" id="uru:DSM104443_00782"/>
<dbReference type="AlphaFoldDB" id="A0A6M4GRI2"/>
<dbReference type="Proteomes" id="UP000501534">
    <property type="component" value="Chromosome"/>
</dbReference>
<evidence type="ECO:0000313" key="9">
    <source>
        <dbReference type="Proteomes" id="UP000501534"/>
    </source>
</evidence>
<feature type="domain" description="Peptidase S9A N-terminal" evidence="7">
    <location>
        <begin position="30"/>
        <end position="427"/>
    </location>
</feature>
<evidence type="ECO:0000256" key="3">
    <source>
        <dbReference type="ARBA" id="ARBA00022801"/>
    </source>
</evidence>
<keyword evidence="9" id="KW-1185">Reference proteome</keyword>
<keyword evidence="3 8" id="KW-0378">Hydrolase</keyword>
<evidence type="ECO:0000256" key="4">
    <source>
        <dbReference type="ARBA" id="ARBA00022825"/>
    </source>
</evidence>
<sequence length="703" mass="80049">MPIHRALGALLLCAALPLMAQTIDPTAAKPPSAEKKPKVMTKFGDRRVDNYFWLREKDNAATIDYLKAENAYREAVMKPLEGFQDRLYKEMLSRIKETDESVPYRRKGYWYYQREVEGKQYPIYCRRKGTMEAPEEVILDVNVLAEGKKFTSVGLMDLSPDQTKLAYTVDFTGFRQYTLHVKDLATGTLSTERIERVTSATWAADGKTLFYVEEHPENKRSYRLHRHVLGDKDSTLVYEEKDELYDIGVGETRSEKYIVMLSQAKDTTEVLVVPSDTPTAPLQVIEKRKKGHEYFVDHHDGDFFIRTNDKGKNFRVVRTAVTAPGQKNWKQVVAPRQLVMVEDIDMFRDFWVAQERDNGLLKLRVFDFASGKSHYLEVPEQVYQTSGSVNPEYDTGTYRFVYESMVTPRSWYDYDIGKREKKLLKQQPVLGGYDPSQYASEQLVATAKDGTKVPISIVYKKSLRNGPQPLLLYGYGSYGIPMDPNFRSSRISLLDRGMVYAIAHIRGGGDRGKLWYDDGKLLKKKHTFTDFVDSADFLVKKGWTAPDKLVIQGGSAGGLLMGAVTNMRPDLFKAVVSQVPFVDVMSTMLDASLPLTVGEYLEWGNPNVKTYYQYMRSYSPYDNMKKGAYPAMLIETSLNDSQVMYWEPAKYVAKLRDLKTDKSVVLLKTIMEAGHGGASGRYDALKELAFTYSFVLDQVGLAK</sequence>
<feature type="signal peptide" evidence="5">
    <location>
        <begin position="1"/>
        <end position="20"/>
    </location>
</feature>
<dbReference type="InterPro" id="IPR023302">
    <property type="entry name" value="Pept_S9A_N"/>
</dbReference>
<keyword evidence="2" id="KW-0645">Protease</keyword>
<evidence type="ECO:0000313" key="8">
    <source>
        <dbReference type="EMBL" id="QJR09732.1"/>
    </source>
</evidence>
<organism evidence="8 9">
    <name type="scientific">Usitatibacter rugosus</name>
    <dbReference type="NCBI Taxonomy" id="2732067"/>
    <lineage>
        <taxon>Bacteria</taxon>
        <taxon>Pseudomonadati</taxon>
        <taxon>Pseudomonadota</taxon>
        <taxon>Betaproteobacteria</taxon>
        <taxon>Nitrosomonadales</taxon>
        <taxon>Usitatibacteraceae</taxon>
        <taxon>Usitatibacter</taxon>
    </lineage>
</organism>
<dbReference type="GO" id="GO:0004177">
    <property type="term" value="F:aminopeptidase activity"/>
    <property type="evidence" value="ECO:0007669"/>
    <property type="project" value="UniProtKB-KW"/>
</dbReference>
<dbReference type="PRINTS" id="PR00862">
    <property type="entry name" value="PROLIGOPTASE"/>
</dbReference>
<dbReference type="EMBL" id="CP053069">
    <property type="protein sequence ID" value="QJR09732.1"/>
    <property type="molecule type" value="Genomic_DNA"/>
</dbReference>
<evidence type="ECO:0000256" key="1">
    <source>
        <dbReference type="ARBA" id="ARBA00005228"/>
    </source>
</evidence>
<dbReference type="Pfam" id="PF02897">
    <property type="entry name" value="Peptidase_S9_N"/>
    <property type="match status" value="1"/>
</dbReference>
<accession>A0A6M4GRI2</accession>
<name>A0A6M4GRI2_9PROT</name>
<dbReference type="PANTHER" id="PTHR11757">
    <property type="entry name" value="PROTEASE FAMILY S9A OLIGOPEPTIDASE"/>
    <property type="match status" value="1"/>
</dbReference>
<keyword evidence="5" id="KW-0732">Signal</keyword>
<dbReference type="GO" id="GO:0004252">
    <property type="term" value="F:serine-type endopeptidase activity"/>
    <property type="evidence" value="ECO:0007669"/>
    <property type="project" value="InterPro"/>
</dbReference>
<dbReference type="SUPFAM" id="SSF50993">
    <property type="entry name" value="Peptidase/esterase 'gauge' domain"/>
    <property type="match status" value="1"/>
</dbReference>
<dbReference type="EC" id="3.4.14.-" evidence="8"/>
<gene>
    <name evidence="8" type="primary">dapb1</name>
    <name evidence="8" type="ORF">DSM104443_00782</name>
</gene>
<dbReference type="Gene3D" id="3.40.50.1820">
    <property type="entry name" value="alpha/beta hydrolase"/>
    <property type="match status" value="1"/>
</dbReference>
<dbReference type="InterPro" id="IPR051543">
    <property type="entry name" value="Serine_Peptidase_S9A"/>
</dbReference>
<keyword evidence="8" id="KW-0031">Aminopeptidase</keyword>
<dbReference type="PANTHER" id="PTHR11757:SF19">
    <property type="entry name" value="PROLYL ENDOPEPTIDASE-LIKE"/>
    <property type="match status" value="1"/>
</dbReference>
<keyword evidence="4" id="KW-0720">Serine protease</keyword>
<dbReference type="Pfam" id="PF00326">
    <property type="entry name" value="Peptidase_S9"/>
    <property type="match status" value="1"/>
</dbReference>
<protein>
    <submittedName>
        <fullName evidence="8">Dipeptidyl aminopeptidase BI</fullName>
        <ecNumber evidence="8">3.4.14.-</ecNumber>
    </submittedName>
</protein>
<reference evidence="8 9" key="1">
    <citation type="submission" date="2020-04" db="EMBL/GenBank/DDBJ databases">
        <title>Usitatibacter rugosus gen. nov., sp. nov. and Usitatibacter palustris sp. nov., novel members of Usitatibacteraceae fam. nov. within the order Nitrosomonadales isolated from soil.</title>
        <authorList>
            <person name="Huber K.J."/>
            <person name="Neumann-Schaal M."/>
            <person name="Geppert A."/>
            <person name="Luckner M."/>
            <person name="Wanner G."/>
            <person name="Overmann J."/>
        </authorList>
    </citation>
    <scope>NUCLEOTIDE SEQUENCE [LARGE SCALE GENOMIC DNA]</scope>
    <source>
        <strain evidence="8 9">0125_3</strain>
    </source>
</reference>
<dbReference type="InterPro" id="IPR002470">
    <property type="entry name" value="Peptidase_S9A"/>
</dbReference>
<dbReference type="Gene3D" id="2.130.10.120">
    <property type="entry name" value="Prolyl oligopeptidase, N-terminal domain"/>
    <property type="match status" value="1"/>
</dbReference>